<organism evidence="2 3">
    <name type="scientific">Alicyclobacillus fodiniaquatilis</name>
    <dbReference type="NCBI Taxonomy" id="1661150"/>
    <lineage>
        <taxon>Bacteria</taxon>
        <taxon>Bacillati</taxon>
        <taxon>Bacillota</taxon>
        <taxon>Bacilli</taxon>
        <taxon>Bacillales</taxon>
        <taxon>Alicyclobacillaceae</taxon>
        <taxon>Alicyclobacillus</taxon>
    </lineage>
</organism>
<dbReference type="RefSeq" id="WP_377945548.1">
    <property type="nucleotide sequence ID" value="NZ_JBHUCX010000095.1"/>
</dbReference>
<reference evidence="3" key="1">
    <citation type="journal article" date="2019" name="Int. J. Syst. Evol. Microbiol.">
        <title>The Global Catalogue of Microorganisms (GCM) 10K type strain sequencing project: providing services to taxonomists for standard genome sequencing and annotation.</title>
        <authorList>
            <consortium name="The Broad Institute Genomics Platform"/>
            <consortium name="The Broad Institute Genome Sequencing Center for Infectious Disease"/>
            <person name="Wu L."/>
            <person name="Ma J."/>
        </authorList>
    </citation>
    <scope>NUCLEOTIDE SEQUENCE [LARGE SCALE GENOMIC DNA]</scope>
    <source>
        <strain evidence="3">CGMCC 1.12286</strain>
    </source>
</reference>
<keyword evidence="3" id="KW-1185">Reference proteome</keyword>
<dbReference type="SUPFAM" id="SSF141868">
    <property type="entry name" value="EAL domain-like"/>
    <property type="match status" value="1"/>
</dbReference>
<protein>
    <submittedName>
        <fullName evidence="2">Bifunctional diguanylate cyclase/phosphodiesterase</fullName>
    </submittedName>
</protein>
<evidence type="ECO:0000313" key="2">
    <source>
        <dbReference type="EMBL" id="MFD1677639.1"/>
    </source>
</evidence>
<dbReference type="CDD" id="cd01948">
    <property type="entry name" value="EAL"/>
    <property type="match status" value="1"/>
</dbReference>
<feature type="domain" description="EAL" evidence="1">
    <location>
        <begin position="45"/>
        <end position="299"/>
    </location>
</feature>
<dbReference type="SMART" id="SM00052">
    <property type="entry name" value="EAL"/>
    <property type="match status" value="1"/>
</dbReference>
<dbReference type="Proteomes" id="UP001597079">
    <property type="component" value="Unassembled WGS sequence"/>
</dbReference>
<dbReference type="Pfam" id="PF00563">
    <property type="entry name" value="EAL"/>
    <property type="match status" value="1"/>
</dbReference>
<dbReference type="Gene3D" id="3.20.20.450">
    <property type="entry name" value="EAL domain"/>
    <property type="match status" value="1"/>
</dbReference>
<dbReference type="EMBL" id="JBHUCX010000095">
    <property type="protein sequence ID" value="MFD1677639.1"/>
    <property type="molecule type" value="Genomic_DNA"/>
</dbReference>
<evidence type="ECO:0000259" key="1">
    <source>
        <dbReference type="PROSITE" id="PS50883"/>
    </source>
</evidence>
<dbReference type="PROSITE" id="PS50883">
    <property type="entry name" value="EAL"/>
    <property type="match status" value="1"/>
</dbReference>
<dbReference type="PANTHER" id="PTHR33121">
    <property type="entry name" value="CYCLIC DI-GMP PHOSPHODIESTERASE PDEF"/>
    <property type="match status" value="1"/>
</dbReference>
<evidence type="ECO:0000313" key="3">
    <source>
        <dbReference type="Proteomes" id="UP001597079"/>
    </source>
</evidence>
<dbReference type="InterPro" id="IPR050706">
    <property type="entry name" value="Cyclic-di-GMP_PDE-like"/>
</dbReference>
<dbReference type="InterPro" id="IPR001633">
    <property type="entry name" value="EAL_dom"/>
</dbReference>
<gene>
    <name evidence="2" type="ORF">ACFSB2_23535</name>
</gene>
<name>A0ABW4JMJ5_9BACL</name>
<accession>A0ABW4JMJ5</accession>
<sequence>MRPNAGKTRKPTNDKNLFTDTVADEENVSLPLACHSTGAVGAYKGDSITTDLRKAIQNEEFVLYYQPRIDVISGQVVAAEALIRWQHASWGQISPGEFIHIAEETGLIVPLGNWVLETVCRKLTQWSAIGLPDIKISVNISARQLFMHDFVESVEAVLRKFQVVAKRLELEITETSLLPNEPFIVQSIQRLRTLGIAIFFDDFGTGYSTLSSLQHFELDGIKLDRSFVMHIPSKRTSTQIVRSVIWLAHSLMLTVVAEGVETQAQLDFLKQEKCDEVQGFFYSKPLPDDQFLRFVGLGAQALAIMNETSGEDAETLPAEHKYVRAALPNPIIASVTVIAMNARPLSSGLSEVLVLEVGPGGLRFVSNLRFPTNQGLVLLFKMNLFNIVIELEGFVVWSKEVENGLFQYSVKFSLDELKRNKFVPLLNQLAMELKSGNVPNAHFYAGNLLSFFSL</sequence>
<dbReference type="PANTHER" id="PTHR33121:SF70">
    <property type="entry name" value="SIGNALING PROTEIN YKOW"/>
    <property type="match status" value="1"/>
</dbReference>
<proteinExistence type="predicted"/>
<comment type="caution">
    <text evidence="2">The sequence shown here is derived from an EMBL/GenBank/DDBJ whole genome shotgun (WGS) entry which is preliminary data.</text>
</comment>
<dbReference type="InterPro" id="IPR035919">
    <property type="entry name" value="EAL_sf"/>
</dbReference>